<evidence type="ECO:0000313" key="6">
    <source>
        <dbReference type="Proteomes" id="UP000822688"/>
    </source>
</evidence>
<keyword evidence="1" id="KW-0677">Repeat</keyword>
<dbReference type="InterPro" id="IPR002182">
    <property type="entry name" value="NB-ARC"/>
</dbReference>
<dbReference type="SUPFAM" id="SSF52058">
    <property type="entry name" value="L domain-like"/>
    <property type="match status" value="1"/>
</dbReference>
<evidence type="ECO:0000259" key="4">
    <source>
        <dbReference type="Pfam" id="PF23598"/>
    </source>
</evidence>
<dbReference type="InterPro" id="IPR029058">
    <property type="entry name" value="AB_hydrolase_fold"/>
</dbReference>
<accession>A0A8T0H1B0</accession>
<feature type="domain" description="NB-ARC" evidence="3">
    <location>
        <begin position="310"/>
        <end position="469"/>
    </location>
</feature>
<feature type="compositionally biased region" description="Polar residues" evidence="2">
    <location>
        <begin position="1"/>
        <end position="23"/>
    </location>
</feature>
<organism evidence="5 6">
    <name type="scientific">Ceratodon purpureus</name>
    <name type="common">Fire moss</name>
    <name type="synonym">Dicranum purpureum</name>
    <dbReference type="NCBI Taxonomy" id="3225"/>
    <lineage>
        <taxon>Eukaryota</taxon>
        <taxon>Viridiplantae</taxon>
        <taxon>Streptophyta</taxon>
        <taxon>Embryophyta</taxon>
        <taxon>Bryophyta</taxon>
        <taxon>Bryophytina</taxon>
        <taxon>Bryopsida</taxon>
        <taxon>Dicranidae</taxon>
        <taxon>Pseudoditrichales</taxon>
        <taxon>Ditrichaceae</taxon>
        <taxon>Ceratodon</taxon>
    </lineage>
</organism>
<evidence type="ECO:0000313" key="5">
    <source>
        <dbReference type="EMBL" id="KAG0564144.1"/>
    </source>
</evidence>
<evidence type="ECO:0000259" key="3">
    <source>
        <dbReference type="Pfam" id="PF00931"/>
    </source>
</evidence>
<dbReference type="InterPro" id="IPR055414">
    <property type="entry name" value="LRR_R13L4/SHOC2-like"/>
</dbReference>
<dbReference type="EMBL" id="CM026429">
    <property type="protein sequence ID" value="KAG0564144.1"/>
    <property type="molecule type" value="Genomic_DNA"/>
</dbReference>
<proteinExistence type="predicted"/>
<dbReference type="InterPro" id="IPR042197">
    <property type="entry name" value="Apaf_helical"/>
</dbReference>
<name>A0A8T0H1B0_CERPU</name>
<dbReference type="Gene3D" id="3.80.10.10">
    <property type="entry name" value="Ribonuclease Inhibitor"/>
    <property type="match status" value="2"/>
</dbReference>
<sequence>MASGKNTMKQRGTERSSNASAGPSANRGKKLCDGVYSLYEPEGQLELEMVFIHGLQSGDFKDAYWTTWLARDGSQDNCWPQTWLASVFPKARVLSISYDASRALRSSSSGTLDLHPFGESLIQEMVFSGVDIGQHGCPVVFVCHCLGGLIAKQIVVLGHERFKGDKRIEKLLKNIKAFVFYATPHGGSDLVKMNPDLARLNSTFEAIQRKVYNNKCKFRVVAESHETSSKWFSRSTIVEEHSVRYAGFDRVIHVAADHFNVCKPETDRSTSFLQLTGCIEEVVEEYKCNQDKISGLPSLVVGVDAKLVELREKLKERPIVGLVGMGGVGKTTLSKALFNTESGNYEKCCYLDDVKSHSNIVDFQKQLLRELCDDRWNENEDPKVYLWKIRQCIQTKKVLVVIDDVGTEKNLKALQVEAFQHGCSGSRLIVTCRNKAILSDYMLEGDKIEVDVLDNNQSMELFRHYAFHAFNAAYEIGSEEREKFEHEAVNIVHACGGLPLSIEVIGQHLRKRNYLHGEERLDVWKEALKRLMEAIFLEDDDEKLWSTLKISYDDLKPFVKGLFLDFACILCDAKNLKLTTIVRLWDNREGLQTLIDSSLIKVAKQNSELWNRMNSMNWEVNELVIHDQLRDMGRWIVRELVHKDVHKHIKYMWENDVVKKYFEDEEGSSILEGLSMMNMEGLKVHKSHILQVLMNMNSSKKHNHHYPNLRLLNLSCNNINVVKVVLRTCQIHPQNLRWLSLNETPIRKNHLRVLNANFKTLCVLHMRSCDHLVELPSSIGDLSSLKELDLRHCVRLRSLPETIGLKLGNLQVLILNDCWRIKELPESMANLVQLLELHLGRCFLLKRLPSGMGNLKLLKVLNLGDCGRLEEVPAGVGQMLKLETLLLNWCDSLHTMCEFDTKMHHLHTLDLNSCRELRSFKSLGNLYRLRILYLGGCTQLRMPNLAESVGQLQELEFLSLVRCDRMVEEVAEMLREGHLHTEHLERLVVSIIPEAALPSCPRLNHLEFGNGAYSEAVDDGEAKELSDAFSESLGNLVQLHELYMSGVASVPESVGNLTQLEALYVKRSGRNPLPDALRNLVGLQILHVTESRCERLPECVGDLVSLRGLSLEQCKELVELPSSLGRLSQLRTLHLYRCEKLEGLPDSVLGLTQLTRLRISSKLTVKEEVRHALTERGCKISDRWY</sequence>
<dbReference type="PANTHER" id="PTHR11017">
    <property type="entry name" value="LEUCINE-RICH REPEAT-CONTAINING PROTEIN"/>
    <property type="match status" value="1"/>
</dbReference>
<comment type="caution">
    <text evidence="5">The sequence shown here is derived from an EMBL/GenBank/DDBJ whole genome shotgun (WGS) entry which is preliminary data.</text>
</comment>
<dbReference type="Proteomes" id="UP000822688">
    <property type="component" value="Chromosome 8"/>
</dbReference>
<dbReference type="Gene3D" id="3.40.50.300">
    <property type="entry name" value="P-loop containing nucleotide triphosphate hydrolases"/>
    <property type="match status" value="1"/>
</dbReference>
<keyword evidence="6" id="KW-1185">Reference proteome</keyword>
<dbReference type="GO" id="GO:0006952">
    <property type="term" value="P:defense response"/>
    <property type="evidence" value="ECO:0007669"/>
    <property type="project" value="UniProtKB-KW"/>
</dbReference>
<dbReference type="InterPro" id="IPR027417">
    <property type="entry name" value="P-loop_NTPase"/>
</dbReference>
<dbReference type="GO" id="GO:0051707">
    <property type="term" value="P:response to other organism"/>
    <property type="evidence" value="ECO:0007669"/>
    <property type="project" value="UniProtKB-ARBA"/>
</dbReference>
<dbReference type="InterPro" id="IPR044974">
    <property type="entry name" value="Disease_R_plants"/>
</dbReference>
<dbReference type="SUPFAM" id="SSF52540">
    <property type="entry name" value="P-loop containing nucleoside triphosphate hydrolases"/>
    <property type="match status" value="1"/>
</dbReference>
<dbReference type="SUPFAM" id="SSF52047">
    <property type="entry name" value="RNI-like"/>
    <property type="match status" value="1"/>
</dbReference>
<dbReference type="GO" id="GO:0043531">
    <property type="term" value="F:ADP binding"/>
    <property type="evidence" value="ECO:0007669"/>
    <property type="project" value="InterPro"/>
</dbReference>
<protein>
    <recommendedName>
        <fullName evidence="7">NB-ARC domain-containing protein</fullName>
    </recommendedName>
</protein>
<reference evidence="5" key="1">
    <citation type="submission" date="2020-06" db="EMBL/GenBank/DDBJ databases">
        <title>WGS assembly of Ceratodon purpureus strain R40.</title>
        <authorList>
            <person name="Carey S.B."/>
            <person name="Jenkins J."/>
            <person name="Shu S."/>
            <person name="Lovell J.T."/>
            <person name="Sreedasyam A."/>
            <person name="Maumus F."/>
            <person name="Tiley G.P."/>
            <person name="Fernandez-Pozo N."/>
            <person name="Barry K."/>
            <person name="Chen C."/>
            <person name="Wang M."/>
            <person name="Lipzen A."/>
            <person name="Daum C."/>
            <person name="Saski C.A."/>
            <person name="Payton A.C."/>
            <person name="Mcbreen J.C."/>
            <person name="Conrad R.E."/>
            <person name="Kollar L.M."/>
            <person name="Olsson S."/>
            <person name="Huttunen S."/>
            <person name="Landis J.B."/>
            <person name="Wickett N.J."/>
            <person name="Johnson M.G."/>
            <person name="Rensing S.A."/>
            <person name="Grimwood J."/>
            <person name="Schmutz J."/>
            <person name="Mcdaniel S.F."/>
        </authorList>
    </citation>
    <scope>NUCLEOTIDE SEQUENCE</scope>
    <source>
        <strain evidence="5">R40</strain>
    </source>
</reference>
<dbReference type="Gene3D" id="1.10.8.430">
    <property type="entry name" value="Helical domain of apoptotic protease-activating factors"/>
    <property type="match status" value="1"/>
</dbReference>
<feature type="region of interest" description="Disordered" evidence="2">
    <location>
        <begin position="1"/>
        <end position="26"/>
    </location>
</feature>
<dbReference type="Gene3D" id="3.40.50.1820">
    <property type="entry name" value="alpha/beta hydrolase"/>
    <property type="match status" value="1"/>
</dbReference>
<gene>
    <name evidence="5" type="ORF">KC19_8G086800</name>
</gene>
<evidence type="ECO:0008006" key="7">
    <source>
        <dbReference type="Google" id="ProtNLM"/>
    </source>
</evidence>
<dbReference type="Pfam" id="PF00931">
    <property type="entry name" value="NB-ARC"/>
    <property type="match status" value="1"/>
</dbReference>
<evidence type="ECO:0000256" key="2">
    <source>
        <dbReference type="SAM" id="MobiDB-lite"/>
    </source>
</evidence>
<dbReference type="SUPFAM" id="SSF53474">
    <property type="entry name" value="alpha/beta-Hydrolases"/>
    <property type="match status" value="1"/>
</dbReference>
<dbReference type="Pfam" id="PF23598">
    <property type="entry name" value="LRR_14"/>
    <property type="match status" value="1"/>
</dbReference>
<dbReference type="PANTHER" id="PTHR11017:SF385">
    <property type="entry name" value="DISEASE RESISTANCE PROTEIN (TIR-NBS-LRR CLASS)-RELATED"/>
    <property type="match status" value="1"/>
</dbReference>
<feature type="domain" description="Disease resistance R13L4/SHOC-2-like LRR" evidence="4">
    <location>
        <begin position="846"/>
        <end position="1006"/>
    </location>
</feature>
<dbReference type="InterPro" id="IPR032675">
    <property type="entry name" value="LRR_dom_sf"/>
</dbReference>
<evidence type="ECO:0000256" key="1">
    <source>
        <dbReference type="ARBA" id="ARBA00022737"/>
    </source>
</evidence>
<dbReference type="PRINTS" id="PR00364">
    <property type="entry name" value="DISEASERSIST"/>
</dbReference>
<dbReference type="AlphaFoldDB" id="A0A8T0H1B0"/>